<dbReference type="Proteomes" id="UP001596414">
    <property type="component" value="Unassembled WGS sequence"/>
</dbReference>
<dbReference type="RefSeq" id="WP_267638383.1">
    <property type="nucleotide sequence ID" value="NZ_JAODIY010000013.1"/>
</dbReference>
<organism evidence="1 2">
    <name type="scientific">Halovenus rubra</name>
    <dbReference type="NCBI Taxonomy" id="869890"/>
    <lineage>
        <taxon>Archaea</taxon>
        <taxon>Methanobacteriati</taxon>
        <taxon>Methanobacteriota</taxon>
        <taxon>Stenosarchaea group</taxon>
        <taxon>Halobacteria</taxon>
        <taxon>Halobacteriales</taxon>
        <taxon>Haloarculaceae</taxon>
        <taxon>Halovenus</taxon>
    </lineage>
</organism>
<dbReference type="PROSITE" id="PS51257">
    <property type="entry name" value="PROKAR_LIPOPROTEIN"/>
    <property type="match status" value="1"/>
</dbReference>
<name>A0ABD5X4B1_9EURY</name>
<accession>A0ABD5X4B1</accession>
<protein>
    <submittedName>
        <fullName evidence="1">Uncharacterized protein</fullName>
    </submittedName>
</protein>
<sequence>MSRRVLPDSFAAVELSRQRVAVLLLAVVVLTAGCSGFVGGDSDAADDSAPLDSIPEQATSVSHMQTAVLTDSVTESLVDELSTAETTVDDEFEDPQSWDAMLSEVENETGVAVEDVHSMTMFAGAQSGEMADDYSGVIVKSDLSWDEIRSAAEEAEAVSEDEADFEDLQEESYNGVTVYSSETDDVETTSWIADFGDGTFAVGTQNVVKDVIDTRQGDAPGINDELRSTFEGVTDGYIKSAATLTDEQANMVGDIAAGQGGLGGMLVPELKAVTSSYHTKNDEMNMEVDMVLNSSEKAESFTKLADTYTSKQSGVEDPTPKEQPTAWLINTISVESNDNRVSIAFRSGPEELTTAVEAFDESRLFEGLFTGTGASIQSTSVTANATA</sequence>
<comment type="caution">
    <text evidence="1">The sequence shown here is derived from an EMBL/GenBank/DDBJ whole genome shotgun (WGS) entry which is preliminary data.</text>
</comment>
<evidence type="ECO:0000313" key="2">
    <source>
        <dbReference type="Proteomes" id="UP001596414"/>
    </source>
</evidence>
<proteinExistence type="predicted"/>
<reference evidence="1 2" key="1">
    <citation type="journal article" date="2014" name="Int. J. Syst. Evol. Microbiol.">
        <title>Complete genome sequence of Corynebacterium casei LMG S-19264T (=DSM 44701T), isolated from a smear-ripened cheese.</title>
        <authorList>
            <consortium name="US DOE Joint Genome Institute (JGI-PGF)"/>
            <person name="Walter F."/>
            <person name="Albersmeier A."/>
            <person name="Kalinowski J."/>
            <person name="Ruckert C."/>
        </authorList>
    </citation>
    <scope>NUCLEOTIDE SEQUENCE [LARGE SCALE GENOMIC DNA]</scope>
    <source>
        <strain evidence="1 2">CGMCC 4.7215</strain>
    </source>
</reference>
<dbReference type="AlphaFoldDB" id="A0ABD5X4B1"/>
<evidence type="ECO:0000313" key="1">
    <source>
        <dbReference type="EMBL" id="MFC7124842.1"/>
    </source>
</evidence>
<dbReference type="EMBL" id="JBHSZQ010000002">
    <property type="protein sequence ID" value="MFC7124842.1"/>
    <property type="molecule type" value="Genomic_DNA"/>
</dbReference>
<gene>
    <name evidence="1" type="ORF">ACFQJ7_02145</name>
</gene>